<evidence type="ECO:0000313" key="3">
    <source>
        <dbReference type="Proteomes" id="UP000319383"/>
    </source>
</evidence>
<evidence type="ECO:0000256" key="1">
    <source>
        <dbReference type="SAM" id="Phobius"/>
    </source>
</evidence>
<dbReference type="EMBL" id="CP036276">
    <property type="protein sequence ID" value="QDU43384.1"/>
    <property type="molecule type" value="Genomic_DNA"/>
</dbReference>
<organism evidence="2 3">
    <name type="scientific">Symmachiella dynata</name>
    <dbReference type="NCBI Taxonomy" id="2527995"/>
    <lineage>
        <taxon>Bacteria</taxon>
        <taxon>Pseudomonadati</taxon>
        <taxon>Planctomycetota</taxon>
        <taxon>Planctomycetia</taxon>
        <taxon>Planctomycetales</taxon>
        <taxon>Planctomycetaceae</taxon>
        <taxon>Symmachiella</taxon>
    </lineage>
</organism>
<dbReference type="InterPro" id="IPR032675">
    <property type="entry name" value="LRR_dom_sf"/>
</dbReference>
<sequence>MSKSAKFKFPAISLRALLISGITVFVFGLGLKACAPYFIEQRVVAKIEKLGGSAETRMMRPFWIPDAIHDDYLTLFERVVRVELNGPRIGDEHLQQLQLFEHLQNLSLAQTRISDEGLAHLRELPKLEGLNLRLTQITNAGLRQLQELTNLTYLVLDATRVSDAGLAFLSDMPRLQFLSLRSTLISQAGLKSYQQTAQMLTDPIYSPQIKQDPAWSPFKGASPQLNMMPLPPALKPTPDPSL</sequence>
<keyword evidence="1" id="KW-0812">Transmembrane</keyword>
<accession>A0A517ZLM7</accession>
<protein>
    <submittedName>
        <fullName evidence="2">Leucine Rich repeats (2 copies)</fullName>
    </submittedName>
</protein>
<evidence type="ECO:0000313" key="2">
    <source>
        <dbReference type="EMBL" id="QDU43384.1"/>
    </source>
</evidence>
<feature type="transmembrane region" description="Helical" evidence="1">
    <location>
        <begin position="12"/>
        <end position="31"/>
    </location>
</feature>
<keyword evidence="3" id="KW-1185">Reference proteome</keyword>
<dbReference type="RefSeq" id="WP_145375496.1">
    <property type="nucleotide sequence ID" value="NZ_CP036276.1"/>
</dbReference>
<dbReference type="GO" id="GO:0031146">
    <property type="term" value="P:SCF-dependent proteasomal ubiquitin-dependent protein catabolic process"/>
    <property type="evidence" value="ECO:0007669"/>
    <property type="project" value="TreeGrafter"/>
</dbReference>
<proteinExistence type="predicted"/>
<keyword evidence="1" id="KW-1133">Transmembrane helix</keyword>
<name>A0A517ZLM7_9PLAN</name>
<dbReference type="GO" id="GO:0019005">
    <property type="term" value="C:SCF ubiquitin ligase complex"/>
    <property type="evidence" value="ECO:0007669"/>
    <property type="project" value="TreeGrafter"/>
</dbReference>
<gene>
    <name evidence="2" type="ORF">Mal52_18570</name>
</gene>
<dbReference type="PANTHER" id="PTHR13318">
    <property type="entry name" value="PARTNER OF PAIRED, ISOFORM B-RELATED"/>
    <property type="match status" value="1"/>
</dbReference>
<keyword evidence="1" id="KW-0472">Membrane</keyword>
<dbReference type="AlphaFoldDB" id="A0A517ZLM7"/>
<dbReference type="KEGG" id="sdyn:Mal52_18570"/>
<dbReference type="Gene3D" id="3.80.10.10">
    <property type="entry name" value="Ribonuclease Inhibitor"/>
    <property type="match status" value="1"/>
</dbReference>
<dbReference type="SUPFAM" id="SSF52047">
    <property type="entry name" value="RNI-like"/>
    <property type="match status" value="1"/>
</dbReference>
<dbReference type="Proteomes" id="UP000319383">
    <property type="component" value="Chromosome"/>
</dbReference>
<reference evidence="2 3" key="1">
    <citation type="submission" date="2019-02" db="EMBL/GenBank/DDBJ databases">
        <title>Deep-cultivation of Planctomycetes and their phenomic and genomic characterization uncovers novel biology.</title>
        <authorList>
            <person name="Wiegand S."/>
            <person name="Jogler M."/>
            <person name="Boedeker C."/>
            <person name="Pinto D."/>
            <person name="Vollmers J."/>
            <person name="Rivas-Marin E."/>
            <person name="Kohn T."/>
            <person name="Peeters S.H."/>
            <person name="Heuer A."/>
            <person name="Rast P."/>
            <person name="Oberbeckmann S."/>
            <person name="Bunk B."/>
            <person name="Jeske O."/>
            <person name="Meyerdierks A."/>
            <person name="Storesund J.E."/>
            <person name="Kallscheuer N."/>
            <person name="Luecker S."/>
            <person name="Lage O.M."/>
            <person name="Pohl T."/>
            <person name="Merkel B.J."/>
            <person name="Hornburger P."/>
            <person name="Mueller R.-W."/>
            <person name="Bruemmer F."/>
            <person name="Labrenz M."/>
            <person name="Spormann A.M."/>
            <person name="Op den Camp H."/>
            <person name="Overmann J."/>
            <person name="Amann R."/>
            <person name="Jetten M.S.M."/>
            <person name="Mascher T."/>
            <person name="Medema M.H."/>
            <person name="Devos D.P."/>
            <person name="Kaster A.-K."/>
            <person name="Ovreas L."/>
            <person name="Rohde M."/>
            <person name="Galperin M.Y."/>
            <person name="Jogler C."/>
        </authorList>
    </citation>
    <scope>NUCLEOTIDE SEQUENCE [LARGE SCALE GENOMIC DNA]</scope>
    <source>
        <strain evidence="2 3">Mal52</strain>
    </source>
</reference>